<evidence type="ECO:0000256" key="1">
    <source>
        <dbReference type="ARBA" id="ARBA00004236"/>
    </source>
</evidence>
<dbReference type="InterPro" id="IPR011009">
    <property type="entry name" value="Kinase-like_dom_sf"/>
</dbReference>
<evidence type="ECO:0000313" key="5">
    <source>
        <dbReference type="Proteomes" id="UP000824890"/>
    </source>
</evidence>
<feature type="non-terminal residue" evidence="4">
    <location>
        <position position="1"/>
    </location>
</feature>
<proteinExistence type="predicted"/>
<dbReference type="InterPro" id="IPR001245">
    <property type="entry name" value="Ser-Thr/Tyr_kinase_cat_dom"/>
</dbReference>
<dbReference type="EMBL" id="JAGKQM010000009">
    <property type="protein sequence ID" value="KAH0908675.1"/>
    <property type="molecule type" value="Genomic_DNA"/>
</dbReference>
<name>A0ABQ8BV38_BRANA</name>
<dbReference type="Pfam" id="PF07714">
    <property type="entry name" value="PK_Tyr_Ser-Thr"/>
    <property type="match status" value="1"/>
</dbReference>
<sequence length="316" mass="36044">KSSSPSERIRMGNCLSASKEQLDPISAEERVKVFTVAELKKATNDFRKEMVIGDSFGSHVRGYINPKTLSPAKEGVGMAVAVKRCYMFKDLDQDLQDWLVSSYDFLVLVKLIGYGSDHRTLFIVAEYFPNGSLKNYIYRENRPKSLPWETRLNISIGVAQCLAFLHSWKKTSLSRRYITASKILLDLEFNARVSYFGLENLPYCEEGTHVPSLDYAPPEYILSGNKWKLDMSGDVYSFGAILLQMLTGLKMRRIILEIRNDNESIAKMIDPDLENSYPIQEGIRMCEIIKQCLEEDPKNRPSMQQVLDNLNAIART</sequence>
<dbReference type="SUPFAM" id="SSF56112">
    <property type="entry name" value="Protein kinase-like (PK-like)"/>
    <property type="match status" value="1"/>
</dbReference>
<keyword evidence="2" id="KW-1003">Cell membrane</keyword>
<evidence type="ECO:0000256" key="2">
    <source>
        <dbReference type="ARBA" id="ARBA00022475"/>
    </source>
</evidence>
<evidence type="ECO:0000313" key="4">
    <source>
        <dbReference type="EMBL" id="KAH0908675.1"/>
    </source>
</evidence>
<comment type="caution">
    <text evidence="4">The sequence shown here is derived from an EMBL/GenBank/DDBJ whole genome shotgun (WGS) entry which is preliminary data.</text>
</comment>
<dbReference type="Gene3D" id="1.10.510.10">
    <property type="entry name" value="Transferase(Phosphotransferase) domain 1"/>
    <property type="match status" value="1"/>
</dbReference>
<evidence type="ECO:0000259" key="3">
    <source>
        <dbReference type="PROSITE" id="PS50011"/>
    </source>
</evidence>
<gene>
    <name evidence="4" type="ORF">HID58_031996</name>
</gene>
<dbReference type="PROSITE" id="PS50011">
    <property type="entry name" value="PROTEIN_KINASE_DOM"/>
    <property type="match status" value="1"/>
</dbReference>
<keyword evidence="5" id="KW-1185">Reference proteome</keyword>
<keyword evidence="2" id="KW-0472">Membrane</keyword>
<reference evidence="4 5" key="1">
    <citation type="submission" date="2021-05" db="EMBL/GenBank/DDBJ databases">
        <title>Genome Assembly of Synthetic Allotetraploid Brassica napus Reveals Homoeologous Exchanges between Subgenomes.</title>
        <authorList>
            <person name="Davis J.T."/>
        </authorList>
    </citation>
    <scope>NUCLEOTIDE SEQUENCE [LARGE SCALE GENOMIC DNA]</scope>
    <source>
        <strain evidence="5">cv. Da-Ae</strain>
        <tissue evidence="4">Seedling</tissue>
    </source>
</reference>
<organism evidence="4 5">
    <name type="scientific">Brassica napus</name>
    <name type="common">Rape</name>
    <dbReference type="NCBI Taxonomy" id="3708"/>
    <lineage>
        <taxon>Eukaryota</taxon>
        <taxon>Viridiplantae</taxon>
        <taxon>Streptophyta</taxon>
        <taxon>Embryophyta</taxon>
        <taxon>Tracheophyta</taxon>
        <taxon>Spermatophyta</taxon>
        <taxon>Magnoliopsida</taxon>
        <taxon>eudicotyledons</taxon>
        <taxon>Gunneridae</taxon>
        <taxon>Pentapetalae</taxon>
        <taxon>rosids</taxon>
        <taxon>malvids</taxon>
        <taxon>Brassicales</taxon>
        <taxon>Brassicaceae</taxon>
        <taxon>Brassiceae</taxon>
        <taxon>Brassica</taxon>
    </lineage>
</organism>
<dbReference type="PANTHER" id="PTHR45621">
    <property type="entry name" value="OS01G0588500 PROTEIN-RELATED"/>
    <property type="match status" value="1"/>
</dbReference>
<dbReference type="InterPro" id="IPR000719">
    <property type="entry name" value="Prot_kinase_dom"/>
</dbReference>
<dbReference type="Proteomes" id="UP000824890">
    <property type="component" value="Unassembled WGS sequence"/>
</dbReference>
<feature type="domain" description="Protein kinase" evidence="3">
    <location>
        <begin position="46"/>
        <end position="314"/>
    </location>
</feature>
<dbReference type="Gene3D" id="3.30.200.20">
    <property type="entry name" value="Phosphorylase Kinase, domain 1"/>
    <property type="match status" value="1"/>
</dbReference>
<protein>
    <recommendedName>
        <fullName evidence="3">Protein kinase domain-containing protein</fullName>
    </recommendedName>
</protein>
<accession>A0ABQ8BV38</accession>
<comment type="subcellular location">
    <subcellularLocation>
        <location evidence="1">Cell membrane</location>
    </subcellularLocation>
</comment>
<dbReference type="InterPro" id="IPR050823">
    <property type="entry name" value="Plant_Ser_Thr_Prot_Kinase"/>
</dbReference>